<dbReference type="STRING" id="349215.A11S_855"/>
<dbReference type="EMBL" id="CP003538">
    <property type="protein sequence ID" value="AGH97678.1"/>
    <property type="molecule type" value="Genomic_DNA"/>
</dbReference>
<sequence length="2383" mass="252473">MYDPDETLLTTDNQSIIRGGPQFPGALGPWGILTVDHGAASHVSSDGLDNNTDPDGDTYLENDKDENGIADTVGDRFYTEIETSLTWQQLVDFADSLNGYFDYNPIGINSNSVFASVLSKAGLNPYENFPADFLFGYPGAHILLSGLGDDYLRGWQEDNDFYDVGGNDIFHGGDGQNLVRLDGSDGVDSASYTVGTVSVSISADKSHWVVEQSVGEEDYVDSLFSVEAMIVHQFLTNSAVDLSNNDEGINLRDEDEGSLLSWQEEYGDDLVTVVSISSDSDEDYFFGNFSNLKATQYDDGYELRHVLGRRFDGNGGVDTISYADLEDDRGITVKLVDQTAFVTGTDEVAGPGGGPFDTVLNFENVTGTDFTDFLFGNELDNKFIGGGGNDNIDGGEGFDTVSYELSTDEVQIVLDEEFFSVDSGTSEGIDTLVSIEEIQGSEGDDVLTVHGLYEEALTIDALDEDAEDVLDFSALSQNLTINSLGELNGTALKFLNFEKYIGGSLVDNFTGTERDEIFEGRAGADIFNAGAGDDVFLNSNPDGGDYDGSDDLDTIDYRGAQNGVSVNIVSPLSGTVYKYISGDETGVPDIVKNIEFFYGTSGKDAFKTKSEEGVVFIGGEGDDTYYLVYDHEGNIIGDPTIVEDASDVGEDNVVIVDESGQIRDYVNPDNYDIRKVSVGYQLVGKGDTDHAGAVYDIPVDNAEKINSHDVGSFDPADDDGEDLPLPDEGPEDQASPLILDLGSAGIDLLSLGEKSTYFDLLGAGQAVLTGWVSPEDGLLALPGANGVVDNISELFGNATTDGFTSLSAYDSNNDDVINASDSIFSSLRVWIDGNSDGISSQGELHTLNDLLITSINLDSTRTYQQNSGNVISHQSEFTMNGEKRTIVDAWFTYDSGRTINAQAYDFDPRAAFLPKFRGHGSLKDLSIAVSTDNGTDSSSLMTLLKDISEGMGFAEALENWSSTEGAVDALMLTWADVNGIVDGSRGAYVDAKHLAFYEAFTGEPFRQYGKPNPLPEAGAFVEAIYGYVRTLLSMHIIAQAAGDQIFENPSYSVNNWSVGGDLTLLQSGVNAIETAASGASDPSAVWTRFAQFIGYTKGLGNLTTAEITALDAAVDATNHPGLDDWQDVVNLMNSTLGTIIDSADDWGSFEIYYDNYTQGTSSDDTITDNNAGGYTDNEFDGRGGNDVINGLDGHDKLIGGAGNDTLNGGAGDDYLLGGTGDDIYEYEAGNDTISEVGGDGYDTIHVLASTNLTTANISDIYRFGDELIIALSTGSFITIDGYGDANARIEKIIFDYDSSEIDIAAIVEQKFYGTAGADNMNLSGDSYQTLLAYGYAANDTMQATGAAAKFYGGDGYDVLIGDYLPDFLYGENQDDYLSGQGGNDYLSGGSGNDNLLGGDGNDTLYGGTGSDILQGGAGNDTLYGQDGNDTLIGGAGNDRLEGSHGNDNYVFAPGFGQDTVDAGSLQSNGNTSRNDKIIFLEGIDPEDIIVTRVAKDSIKLAVSGTSDWVEIYEQEFDSYFTARVETVNFANGATWTAADLRLMAIDTATTSGNDTVYGWNKHDDYLDAGAGDDYVNGQGGDDTYVFGLGYGQDTFDDNGGFDTVNILSGVDPADILVTKGSNDSIVLSIIGTTDSVTFLDQERYSYNVYRLDQVVFADNTVWSSYDLRQKAIESQTTSGNDTVTAFITNDVVMGSAGNDTLRGREGNDTYLYNLGDGQDIFEETSGNDIIQMGVGILSSDISLSRVGDDLLITITSMSSSSITVKNHYASSSKVIEKIVFDDLSEMTIIPQILGTSGDDIISGTSAADLIYGREGNDNISAGSGNDEVYGEDGNDTINGSTGYDYLYGGLGDDIINGGSDDDYIEGNEGGDTLHGNDNADIIYGGDGDDIIYGDAHNDILYGGNGNDAVYGGTGNDIIYGDDGDDTLNGDSGSIDILTYVNATSGVNINLLTGIATGMGTDTFSNFERYIASSYNDVMIGNSSANTLTAGDGNDILVGNKGDDNLDGGLGDDTYQFIYADDEDFITDVGGYDIIQFMDAVSSENLDFYTENHDSGSVADDVKVDFNGTSLHEIVVYNQVSTTLTDRKVEEIRFADGFSLNFARYGTSEWVQMGNTTASQDSSTATEGRTIIGGTNVNTITGSAFADQIHADLGNDTVHGGDGHDWIHGGTGNDIINGDAGDDVIFGGVGNDTMNGGDGNDTAMFTGSTAAVTVSLAAGTATGQGTDTLSNFENVTGSSYADTITGNTVANVLKGGSGNDVLSGLGGNDQLYGEDGLDTLLGGSGADTFVFESASAFNNVDIIGDFSLLDNDVIDISDLLSAFDPLVDVITDFVQVTDNGTDSALFVDQDGVGSVYGLQQVATISGVTGLTDEAALYTSGTIIA</sequence>
<keyword evidence="5" id="KW-0378">Hydrolase</keyword>
<accession>M4VEM0</accession>
<dbReference type="PANTHER" id="PTHR38340">
    <property type="entry name" value="S-LAYER PROTEIN"/>
    <property type="match status" value="1"/>
</dbReference>
<dbReference type="PANTHER" id="PTHR38340:SF1">
    <property type="entry name" value="S-LAYER PROTEIN"/>
    <property type="match status" value="1"/>
</dbReference>
<feature type="region of interest" description="Disordered" evidence="3">
    <location>
        <begin position="706"/>
        <end position="736"/>
    </location>
</feature>
<dbReference type="PRINTS" id="PR00313">
    <property type="entry name" value="CABNDNGRPT"/>
</dbReference>
<keyword evidence="2" id="KW-0964">Secreted</keyword>
<dbReference type="EC" id="3.1.3.1" evidence="5"/>
<protein>
    <submittedName>
        <fullName evidence="5">Alkaline phosphatase</fullName>
        <ecNumber evidence="5">3.1.3.1</ecNumber>
    </submittedName>
</protein>
<name>M4VEM0_9BACT</name>
<dbReference type="InterPro" id="IPR018511">
    <property type="entry name" value="Hemolysin-typ_Ca-bd_CS"/>
</dbReference>
<evidence type="ECO:0000256" key="2">
    <source>
        <dbReference type="ARBA" id="ARBA00022525"/>
    </source>
</evidence>
<reference evidence="5 6" key="1">
    <citation type="journal article" date="2013" name="ISME J.">
        <title>By their genes ye shall know them: genomic signatures of predatory bacteria.</title>
        <authorList>
            <person name="Pasternak Z."/>
            <person name="Pietrokovski S."/>
            <person name="Rotem O."/>
            <person name="Gophna U."/>
            <person name="Lurie-Weinberger M.N."/>
            <person name="Jurkevitch E."/>
        </authorList>
    </citation>
    <scope>NUCLEOTIDE SEQUENCE [LARGE SCALE GENOMIC DNA]</scope>
    <source>
        <strain evidence="5">EPB</strain>
    </source>
</reference>
<evidence type="ECO:0000259" key="4">
    <source>
        <dbReference type="Pfam" id="PF06594"/>
    </source>
</evidence>
<dbReference type="Gene3D" id="2.150.10.10">
    <property type="entry name" value="Serralysin-like metalloprotease, C-terminal"/>
    <property type="match status" value="10"/>
</dbReference>
<dbReference type="Pfam" id="PF06594">
    <property type="entry name" value="HCBP_related"/>
    <property type="match status" value="1"/>
</dbReference>
<evidence type="ECO:0000313" key="5">
    <source>
        <dbReference type="EMBL" id="AGH97678.1"/>
    </source>
</evidence>
<dbReference type="PROSITE" id="PS00330">
    <property type="entry name" value="HEMOLYSIN_CALCIUM"/>
    <property type="match status" value="9"/>
</dbReference>
<dbReference type="PATRIC" id="fig|349215.9.peg.831"/>
<dbReference type="HOGENOM" id="CLU_229398_0_0_5"/>
<dbReference type="NCBIfam" id="TIGR03661">
    <property type="entry name" value="T1SS_VCA0849"/>
    <property type="match status" value="1"/>
</dbReference>
<dbReference type="InterPro" id="IPR050557">
    <property type="entry name" value="RTX_toxin/Mannuronan_C5-epim"/>
</dbReference>
<dbReference type="InterPro" id="IPR019960">
    <property type="entry name" value="T1SS_VCA0849"/>
</dbReference>
<gene>
    <name evidence="5" type="ORF">A11S_855</name>
</gene>
<organism evidence="5 6">
    <name type="scientific">Micavibrio aeruginosavorus EPB</name>
    <dbReference type="NCBI Taxonomy" id="349215"/>
    <lineage>
        <taxon>Bacteria</taxon>
        <taxon>Pseudomonadati</taxon>
        <taxon>Bdellovibrionota</taxon>
        <taxon>Bdellovibrionia</taxon>
        <taxon>Bdellovibrionales</taxon>
        <taxon>Pseudobdellovibrionaceae</taxon>
        <taxon>Micavibrio</taxon>
    </lineage>
</organism>
<dbReference type="GO" id="GO:0004035">
    <property type="term" value="F:alkaline phosphatase activity"/>
    <property type="evidence" value="ECO:0007669"/>
    <property type="project" value="UniProtKB-EC"/>
</dbReference>
<dbReference type="InterPro" id="IPR001343">
    <property type="entry name" value="Hemolysn_Ca-bd"/>
</dbReference>
<dbReference type="GO" id="GO:0005509">
    <property type="term" value="F:calcium ion binding"/>
    <property type="evidence" value="ECO:0007669"/>
    <property type="project" value="InterPro"/>
</dbReference>
<evidence type="ECO:0000256" key="3">
    <source>
        <dbReference type="SAM" id="MobiDB-lite"/>
    </source>
</evidence>
<comment type="subcellular location">
    <subcellularLocation>
        <location evidence="1">Secreted</location>
    </subcellularLocation>
</comment>
<proteinExistence type="predicted"/>
<dbReference type="Proteomes" id="UP000011932">
    <property type="component" value="Chromosome"/>
</dbReference>
<feature type="domain" description="Haemolysin-type calcium binding-related" evidence="4">
    <location>
        <begin position="1626"/>
        <end position="1663"/>
    </location>
</feature>
<dbReference type="KEGG" id="man:A11S_855"/>
<evidence type="ECO:0000313" key="6">
    <source>
        <dbReference type="Proteomes" id="UP000011932"/>
    </source>
</evidence>
<dbReference type="InterPro" id="IPR011049">
    <property type="entry name" value="Serralysin-like_metalloprot_C"/>
</dbReference>
<dbReference type="Pfam" id="PF00353">
    <property type="entry name" value="HemolysinCabind"/>
    <property type="match status" value="15"/>
</dbReference>
<feature type="compositionally biased region" description="Acidic residues" evidence="3">
    <location>
        <begin position="715"/>
        <end position="731"/>
    </location>
</feature>
<dbReference type="InterPro" id="IPR010566">
    <property type="entry name" value="Haemolys_ca-bd"/>
</dbReference>
<dbReference type="GO" id="GO:0005576">
    <property type="term" value="C:extracellular region"/>
    <property type="evidence" value="ECO:0007669"/>
    <property type="project" value="UniProtKB-SubCell"/>
</dbReference>
<evidence type="ECO:0000256" key="1">
    <source>
        <dbReference type="ARBA" id="ARBA00004613"/>
    </source>
</evidence>
<dbReference type="SUPFAM" id="SSF51120">
    <property type="entry name" value="beta-Roll"/>
    <property type="match status" value="9"/>
</dbReference>